<evidence type="ECO:0000256" key="5">
    <source>
        <dbReference type="ARBA" id="ARBA00023239"/>
    </source>
</evidence>
<dbReference type="GO" id="GO:0019752">
    <property type="term" value="P:carboxylic acid metabolic process"/>
    <property type="evidence" value="ECO:0007669"/>
    <property type="project" value="InterPro"/>
</dbReference>
<dbReference type="GO" id="GO:0033983">
    <property type="term" value="F:diaminobutyrate decarboxylase activity"/>
    <property type="evidence" value="ECO:0007669"/>
    <property type="project" value="UniProtKB-EC"/>
</dbReference>
<dbReference type="AlphaFoldDB" id="A0A518EL81"/>
<keyword evidence="9" id="KW-1185">Reference proteome</keyword>
<dbReference type="InterPro" id="IPR015422">
    <property type="entry name" value="PyrdxlP-dep_Trfase_small"/>
</dbReference>
<evidence type="ECO:0000313" key="9">
    <source>
        <dbReference type="Proteomes" id="UP000320390"/>
    </source>
</evidence>
<name>A0A518EL81_9BACT</name>
<dbReference type="OrthoDB" id="9803665at2"/>
<reference evidence="8 9" key="1">
    <citation type="submission" date="2019-02" db="EMBL/GenBank/DDBJ databases">
        <title>Deep-cultivation of Planctomycetes and their phenomic and genomic characterization uncovers novel biology.</title>
        <authorList>
            <person name="Wiegand S."/>
            <person name="Jogler M."/>
            <person name="Boedeker C."/>
            <person name="Pinto D."/>
            <person name="Vollmers J."/>
            <person name="Rivas-Marin E."/>
            <person name="Kohn T."/>
            <person name="Peeters S.H."/>
            <person name="Heuer A."/>
            <person name="Rast P."/>
            <person name="Oberbeckmann S."/>
            <person name="Bunk B."/>
            <person name="Jeske O."/>
            <person name="Meyerdierks A."/>
            <person name="Storesund J.E."/>
            <person name="Kallscheuer N."/>
            <person name="Luecker S."/>
            <person name="Lage O.M."/>
            <person name="Pohl T."/>
            <person name="Merkel B.J."/>
            <person name="Hornburger P."/>
            <person name="Mueller R.-W."/>
            <person name="Bruemmer F."/>
            <person name="Labrenz M."/>
            <person name="Spormann A.M."/>
            <person name="Op den Camp H."/>
            <person name="Overmann J."/>
            <person name="Amann R."/>
            <person name="Jetten M.S.M."/>
            <person name="Mascher T."/>
            <person name="Medema M.H."/>
            <person name="Devos D.P."/>
            <person name="Kaster A.-K."/>
            <person name="Ovreas L."/>
            <person name="Rohde M."/>
            <person name="Galperin M.Y."/>
            <person name="Jogler C."/>
        </authorList>
    </citation>
    <scope>NUCLEOTIDE SEQUENCE [LARGE SCALE GENOMIC DNA]</scope>
    <source>
        <strain evidence="8 9">Poly30</strain>
    </source>
</reference>
<feature type="modified residue" description="N6-(pyridoxal phosphate)lysine" evidence="6">
    <location>
        <position position="301"/>
    </location>
</feature>
<dbReference type="InterPro" id="IPR015424">
    <property type="entry name" value="PyrdxlP-dep_Trfase"/>
</dbReference>
<keyword evidence="5 7" id="KW-0456">Lyase</keyword>
<dbReference type="EC" id="4.1.1.86" evidence="8"/>
<dbReference type="PANTHER" id="PTHR45677">
    <property type="entry name" value="GLUTAMATE DECARBOXYLASE-RELATED"/>
    <property type="match status" value="1"/>
</dbReference>
<dbReference type="PANTHER" id="PTHR45677:SF8">
    <property type="entry name" value="CYSTEINE SULFINIC ACID DECARBOXYLASE"/>
    <property type="match status" value="1"/>
</dbReference>
<gene>
    <name evidence="8" type="primary">ddc_1</name>
    <name evidence="8" type="ORF">Poly30_03260</name>
</gene>
<organism evidence="8 9">
    <name type="scientific">Saltatorellus ferox</name>
    <dbReference type="NCBI Taxonomy" id="2528018"/>
    <lineage>
        <taxon>Bacteria</taxon>
        <taxon>Pseudomonadati</taxon>
        <taxon>Planctomycetota</taxon>
        <taxon>Planctomycetia</taxon>
        <taxon>Planctomycetia incertae sedis</taxon>
        <taxon>Saltatorellus</taxon>
    </lineage>
</organism>
<evidence type="ECO:0000256" key="4">
    <source>
        <dbReference type="ARBA" id="ARBA00022898"/>
    </source>
</evidence>
<dbReference type="Proteomes" id="UP000320390">
    <property type="component" value="Chromosome"/>
</dbReference>
<evidence type="ECO:0000313" key="8">
    <source>
        <dbReference type="EMBL" id="QDV04832.1"/>
    </source>
</evidence>
<dbReference type="Pfam" id="PF00282">
    <property type="entry name" value="Pyridoxal_deC"/>
    <property type="match status" value="1"/>
</dbReference>
<dbReference type="InterPro" id="IPR002129">
    <property type="entry name" value="PyrdxlP-dep_de-COase"/>
</dbReference>
<dbReference type="InterPro" id="IPR015421">
    <property type="entry name" value="PyrdxlP-dep_Trfase_major"/>
</dbReference>
<dbReference type="SUPFAM" id="SSF53383">
    <property type="entry name" value="PLP-dependent transferases"/>
    <property type="match status" value="1"/>
</dbReference>
<accession>A0A518EL81</accession>
<evidence type="ECO:0000256" key="3">
    <source>
        <dbReference type="ARBA" id="ARBA00022793"/>
    </source>
</evidence>
<dbReference type="Gene3D" id="3.40.640.10">
    <property type="entry name" value="Type I PLP-dependent aspartate aminotransferase-like (Major domain)"/>
    <property type="match status" value="1"/>
</dbReference>
<protein>
    <submittedName>
        <fullName evidence="8">L-2,4-diaminobutyrate decarboxylase</fullName>
        <ecNumber evidence="8">4.1.1.86</ecNumber>
    </submittedName>
</protein>
<evidence type="ECO:0000256" key="7">
    <source>
        <dbReference type="RuleBase" id="RU000382"/>
    </source>
</evidence>
<keyword evidence="4 6" id="KW-0663">Pyridoxal phosphate</keyword>
<dbReference type="GO" id="GO:0030170">
    <property type="term" value="F:pyridoxal phosphate binding"/>
    <property type="evidence" value="ECO:0007669"/>
    <property type="project" value="InterPro"/>
</dbReference>
<sequence length="485" mass="51304">MTSGEHDEMDEVLTAAHAAASDWIHGLGTARVAAATDRPPRSTALPEVGVGAAAAFQELVQRAKERATASTGPRYFHYVLGGVTPAALAADWFATALDQVASSAQGSPLAVDLEELATGWLVELFQLGMPEDWTGVFTTGATMANFVGLGAARQWWGDALGVDVAEEGLAGLPRPVVLTSGFVHASVVKSLAMLGIGRASVERFSADNRGALDLDGLAARLEALGEQPMEERGPAIVVATAGEVNAGGFDPIESLADLCEAHGAWLHVDGAFGLFARASESARPLCGGAERADSIATDGHKWLNVPYDCGVAFVRKRSLLARTFRMVADYLPKAGSAAALQRVPANLGPESSRRARALPVFATLLASGRSGVAAMVDEHLRLAVYLANRVRECPDLELLEEPCLNVVPFRLAPAGVRKRDLDALNEAAAAQVLREGLVFVGTTRYRSRVAFRPAIANWRTREADLDLLIECVLRAGDAVLEAERG</sequence>
<evidence type="ECO:0000256" key="6">
    <source>
        <dbReference type="PIRSR" id="PIRSR602129-50"/>
    </source>
</evidence>
<dbReference type="RefSeq" id="WP_145194274.1">
    <property type="nucleotide sequence ID" value="NZ_CP036434.1"/>
</dbReference>
<dbReference type="EMBL" id="CP036434">
    <property type="protein sequence ID" value="QDV04832.1"/>
    <property type="molecule type" value="Genomic_DNA"/>
</dbReference>
<evidence type="ECO:0000256" key="1">
    <source>
        <dbReference type="ARBA" id="ARBA00001933"/>
    </source>
</evidence>
<comment type="similarity">
    <text evidence="2 7">Belongs to the group II decarboxylase family.</text>
</comment>
<evidence type="ECO:0000256" key="2">
    <source>
        <dbReference type="ARBA" id="ARBA00009533"/>
    </source>
</evidence>
<dbReference type="GO" id="GO:0005737">
    <property type="term" value="C:cytoplasm"/>
    <property type="evidence" value="ECO:0007669"/>
    <property type="project" value="TreeGrafter"/>
</dbReference>
<proteinExistence type="inferred from homology"/>
<keyword evidence="3" id="KW-0210">Decarboxylase</keyword>
<dbReference type="Gene3D" id="3.90.1150.10">
    <property type="entry name" value="Aspartate Aminotransferase, domain 1"/>
    <property type="match status" value="1"/>
</dbReference>
<comment type="cofactor">
    <cofactor evidence="1 6 7">
        <name>pyridoxal 5'-phosphate</name>
        <dbReference type="ChEBI" id="CHEBI:597326"/>
    </cofactor>
</comment>